<reference evidence="2 3" key="1">
    <citation type="submission" date="2015-06" db="EMBL/GenBank/DDBJ databases">
        <title>Draft genome sequence of an Alphaproteobacteria species associated to the Mediterranean sponge Oscarella lobularis.</title>
        <authorList>
            <person name="Jourda C."/>
            <person name="Santini S."/>
            <person name="Claverie J.-M."/>
        </authorList>
    </citation>
    <scope>NUCLEOTIDE SEQUENCE [LARGE SCALE GENOMIC DNA]</scope>
    <source>
        <strain evidence="2">IGS</strain>
    </source>
</reference>
<proteinExistence type="predicted"/>
<sequence length="138" mass="15197">MNLQRISLKVAEKLREIATRQGNVPFDKGDLRKAHVVEPSGTEDAILAANTPYARAVHDGRPALTIKPKRKKALAWNGGRHPAKSVKQPARKGNPWLARAVDELEREGLDFLAPELGQDVADELADALRARGLAVRQR</sequence>
<accession>A0A0J9EGI6</accession>
<name>A0A0J9EGI6_9RHOB</name>
<dbReference type="STRING" id="1675527.AIOL_000944"/>
<comment type="caution">
    <text evidence="2">The sequence shown here is derived from an EMBL/GenBank/DDBJ whole genome shotgun (WGS) entry which is preliminary data.</text>
</comment>
<evidence type="ECO:0000256" key="1">
    <source>
        <dbReference type="SAM" id="MobiDB-lite"/>
    </source>
</evidence>
<dbReference type="Proteomes" id="UP000037178">
    <property type="component" value="Unassembled WGS sequence"/>
</dbReference>
<evidence type="ECO:0000313" key="2">
    <source>
        <dbReference type="EMBL" id="KMW60779.1"/>
    </source>
</evidence>
<organism evidence="2 3">
    <name type="scientific">Candidatus Rhodobacter oscarellae</name>
    <dbReference type="NCBI Taxonomy" id="1675527"/>
    <lineage>
        <taxon>Bacteria</taxon>
        <taxon>Pseudomonadati</taxon>
        <taxon>Pseudomonadota</taxon>
        <taxon>Alphaproteobacteria</taxon>
        <taxon>Rhodobacterales</taxon>
        <taxon>Rhodobacter group</taxon>
        <taxon>Rhodobacter</taxon>
    </lineage>
</organism>
<dbReference type="RefSeq" id="WP_049641815.1">
    <property type="nucleotide sequence ID" value="NZ_LFTY01000001.1"/>
</dbReference>
<dbReference type="OrthoDB" id="4226606at2"/>
<gene>
    <name evidence="2" type="ORF">AIOL_000944</name>
</gene>
<protein>
    <submittedName>
        <fullName evidence="2">Uncharacterized protein</fullName>
    </submittedName>
</protein>
<feature type="region of interest" description="Disordered" evidence="1">
    <location>
        <begin position="74"/>
        <end position="93"/>
    </location>
</feature>
<dbReference type="AlphaFoldDB" id="A0A0J9EGI6"/>
<evidence type="ECO:0000313" key="3">
    <source>
        <dbReference type="Proteomes" id="UP000037178"/>
    </source>
</evidence>
<keyword evidence="3" id="KW-1185">Reference proteome</keyword>
<dbReference type="EMBL" id="LFTY01000001">
    <property type="protein sequence ID" value="KMW60779.1"/>
    <property type="molecule type" value="Genomic_DNA"/>
</dbReference>
<dbReference type="PATRIC" id="fig|1675527.3.peg.1005"/>